<dbReference type="EMBL" id="JAHXZJ010001492">
    <property type="protein sequence ID" value="KAH0552242.1"/>
    <property type="molecule type" value="Genomic_DNA"/>
</dbReference>
<dbReference type="AlphaFoldDB" id="A0AAV7II91"/>
<dbReference type="InterPro" id="IPR003323">
    <property type="entry name" value="OTU_dom"/>
</dbReference>
<dbReference type="InterPro" id="IPR050704">
    <property type="entry name" value="Peptidase_C85-like"/>
</dbReference>
<feature type="domain" description="OTU" evidence="2">
    <location>
        <begin position="171"/>
        <end position="311"/>
    </location>
</feature>
<dbReference type="Proteomes" id="UP000826195">
    <property type="component" value="Unassembled WGS sequence"/>
</dbReference>
<dbReference type="GO" id="GO:0004843">
    <property type="term" value="F:cysteine-type deubiquitinase activity"/>
    <property type="evidence" value="ECO:0007669"/>
    <property type="project" value="TreeGrafter"/>
</dbReference>
<dbReference type="SUPFAM" id="SSF54001">
    <property type="entry name" value="Cysteine proteinases"/>
    <property type="match status" value="1"/>
</dbReference>
<evidence type="ECO:0000259" key="2">
    <source>
        <dbReference type="PROSITE" id="PS50802"/>
    </source>
</evidence>
<evidence type="ECO:0000256" key="1">
    <source>
        <dbReference type="SAM" id="MobiDB-lite"/>
    </source>
</evidence>
<name>A0AAV7II91_COTGL</name>
<organism evidence="3 4">
    <name type="scientific">Cotesia glomerata</name>
    <name type="common">Lepidopteran parasitic wasp</name>
    <name type="synonym">Apanteles glomeratus</name>
    <dbReference type="NCBI Taxonomy" id="32391"/>
    <lineage>
        <taxon>Eukaryota</taxon>
        <taxon>Metazoa</taxon>
        <taxon>Ecdysozoa</taxon>
        <taxon>Arthropoda</taxon>
        <taxon>Hexapoda</taxon>
        <taxon>Insecta</taxon>
        <taxon>Pterygota</taxon>
        <taxon>Neoptera</taxon>
        <taxon>Endopterygota</taxon>
        <taxon>Hymenoptera</taxon>
        <taxon>Apocrita</taxon>
        <taxon>Ichneumonoidea</taxon>
        <taxon>Braconidae</taxon>
        <taxon>Microgastrinae</taxon>
        <taxon>Cotesia</taxon>
    </lineage>
</organism>
<proteinExistence type="predicted"/>
<keyword evidence="4" id="KW-1185">Reference proteome</keyword>
<dbReference type="PANTHER" id="PTHR12419">
    <property type="entry name" value="OTU DOMAIN CONTAINING PROTEIN"/>
    <property type="match status" value="1"/>
</dbReference>
<accession>A0AAV7II91</accession>
<feature type="compositionally biased region" description="Polar residues" evidence="1">
    <location>
        <begin position="339"/>
        <end position="353"/>
    </location>
</feature>
<dbReference type="Gene3D" id="3.90.70.80">
    <property type="match status" value="1"/>
</dbReference>
<feature type="region of interest" description="Disordered" evidence="1">
    <location>
        <begin position="330"/>
        <end position="359"/>
    </location>
</feature>
<evidence type="ECO:0000313" key="3">
    <source>
        <dbReference type="EMBL" id="KAH0552242.1"/>
    </source>
</evidence>
<feature type="compositionally biased region" description="Basic and acidic residues" evidence="1">
    <location>
        <begin position="429"/>
        <end position="455"/>
    </location>
</feature>
<evidence type="ECO:0000313" key="4">
    <source>
        <dbReference type="Proteomes" id="UP000826195"/>
    </source>
</evidence>
<comment type="caution">
    <text evidence="3">The sequence shown here is derived from an EMBL/GenBank/DDBJ whole genome shotgun (WGS) entry which is preliminary data.</text>
</comment>
<sequence>MSIEAFKKKHSRYINAIIECASEVSDFSVTSNIDEALFNKISARLKEKNNNKFKNRLRYIWSNKLVKEYVVGAMKGGSIKLDQLPDKSSSDAVSKIASINSISIDNDNTVTKSQIINESNVKNTELDGIEKRLSVDSTVQEAESEKKKFAPIKSYTSINNSNSKKYNIKDFTIVEIIKDGNCAFRASAYLLYNNQHLHRTIRQNVVDFVVNNWEDNKELINATRKEVNRTPFKTVENYIDCMGRDGEYGTAFEIGVIVRLCNINIEILHQVGNEYQLIATLTNPTVSTEKPGYFLFTGSWTDGHINVLKENKESTDTRLNLEDDTITNSKELCDHDKTNSPVQPIKSNDTNPSEELEARVSNSIEKNLNPEMLEKPAQYEIYNFEEDDDNEVIEPFRCDKKIAEKNKSEESDSEKSESNKTEVSQSSEDSDKGNSPKRVEDSSSSENDSKLKLSTEESPQSSEDDSEVDSETAKQSGSNERKKPNPKRKIHEKSKDDIKTEYKIKIGQSLVEAKSIENEKIDKSLTRKEIKRLMFTWKCCCPLFLQGTFRENKGNHWVLYGFCKDKAHEANYRYDIFLKLISNNRYYDIHCSSDKEISLHCSLTKNRKFAHVRGDERAAMKETLKISSVRDVYYKDIETTNEDMFWRGNTGKVKDMNVYYKIAQKTNNNESQMSIVQNIMR</sequence>
<gene>
    <name evidence="3" type="ORF">KQX54_007605</name>
</gene>
<dbReference type="CDD" id="cd22757">
    <property type="entry name" value="OTU_P87_VP80-like"/>
    <property type="match status" value="1"/>
</dbReference>
<dbReference type="InterPro" id="IPR038765">
    <property type="entry name" value="Papain-like_cys_pep_sf"/>
</dbReference>
<protein>
    <recommendedName>
        <fullName evidence="2">OTU domain-containing protein</fullName>
    </recommendedName>
</protein>
<dbReference type="PROSITE" id="PS50802">
    <property type="entry name" value="OTU"/>
    <property type="match status" value="1"/>
</dbReference>
<reference evidence="3 4" key="1">
    <citation type="journal article" date="2021" name="J. Hered.">
        <title>A chromosome-level genome assembly of the parasitoid wasp, Cotesia glomerata (Hymenoptera: Braconidae).</title>
        <authorList>
            <person name="Pinto B.J."/>
            <person name="Weis J.J."/>
            <person name="Gamble T."/>
            <person name="Ode P.J."/>
            <person name="Paul R."/>
            <person name="Zaspel J.M."/>
        </authorList>
    </citation>
    <scope>NUCLEOTIDE SEQUENCE [LARGE SCALE GENOMIC DNA]</scope>
    <source>
        <strain evidence="3">CgM1</strain>
    </source>
</reference>
<dbReference type="GO" id="GO:0016579">
    <property type="term" value="P:protein deubiquitination"/>
    <property type="evidence" value="ECO:0007669"/>
    <property type="project" value="TreeGrafter"/>
</dbReference>
<feature type="region of interest" description="Disordered" evidence="1">
    <location>
        <begin position="403"/>
        <end position="496"/>
    </location>
</feature>
<feature type="compositionally biased region" description="Basic and acidic residues" evidence="1">
    <location>
        <begin position="403"/>
        <end position="420"/>
    </location>
</feature>